<sequence>MANLDITFFVLLALAALCYVTNNNTVTFAILLLLLFKLTPLSAYFPMLSKYGMTVGIVILTAAVMVPLANGSMGIQEMLKSFVHWKSLLAVIVGIFVSWLGMRGVSLMSANPMIVNGLIVGTLIGVAFLKGIPVGPLIAAGMLSLVIGKS</sequence>
<dbReference type="KEGG" id="orb:IPMB12_09695"/>
<dbReference type="FunCoup" id="A0A6G9ICG8">
    <property type="interactions" value="7"/>
</dbReference>
<evidence type="ECO:0000313" key="6">
    <source>
        <dbReference type="EMBL" id="QIQ21926.1"/>
    </source>
</evidence>
<dbReference type="InterPro" id="IPR007382">
    <property type="entry name" value="UPF0756_TM"/>
</dbReference>
<dbReference type="PANTHER" id="PTHR38452:SF1">
    <property type="entry name" value="UPF0756 MEMBRANE PROTEIN YEAL"/>
    <property type="match status" value="1"/>
</dbReference>
<dbReference type="EMBL" id="CP050253">
    <property type="protein sequence ID" value="QIQ21926.1"/>
    <property type="molecule type" value="Genomic_DNA"/>
</dbReference>
<protein>
    <recommendedName>
        <fullName evidence="5">UPF0756 membrane protein IPMB12_09695</fullName>
    </recommendedName>
</protein>
<dbReference type="GO" id="GO:0005886">
    <property type="term" value="C:plasma membrane"/>
    <property type="evidence" value="ECO:0007669"/>
    <property type="project" value="UniProtKB-SubCell"/>
</dbReference>
<dbReference type="InParanoid" id="A0A6G9ICG8"/>
<accession>A0A6G9ICG8</accession>
<dbReference type="Proteomes" id="UP000501168">
    <property type="component" value="Chromosome"/>
</dbReference>
<evidence type="ECO:0000256" key="1">
    <source>
        <dbReference type="ARBA" id="ARBA00022475"/>
    </source>
</evidence>
<comment type="similarity">
    <text evidence="5">Belongs to the UPF0756 family.</text>
</comment>
<keyword evidence="7" id="KW-1185">Reference proteome</keyword>
<keyword evidence="2 5" id="KW-0812">Transmembrane</keyword>
<keyword evidence="4 5" id="KW-0472">Membrane</keyword>
<evidence type="ECO:0000256" key="2">
    <source>
        <dbReference type="ARBA" id="ARBA00022692"/>
    </source>
</evidence>
<organism evidence="6 7">
    <name type="scientific">Zophobihabitans entericus</name>
    <dbReference type="NCBI Taxonomy" id="1635327"/>
    <lineage>
        <taxon>Bacteria</taxon>
        <taxon>Pseudomonadati</taxon>
        <taxon>Pseudomonadota</taxon>
        <taxon>Gammaproteobacteria</taxon>
        <taxon>Orbales</taxon>
        <taxon>Orbaceae</taxon>
        <taxon>Zophobihabitans</taxon>
    </lineage>
</organism>
<feature type="transmembrane region" description="Helical" evidence="5">
    <location>
        <begin position="82"/>
        <end position="102"/>
    </location>
</feature>
<keyword evidence="1 5" id="KW-1003">Cell membrane</keyword>
<name>A0A6G9ICG8_9GAMM</name>
<reference evidence="6 7" key="1">
    <citation type="submission" date="2020-03" db="EMBL/GenBank/DDBJ databases">
        <title>Complete genome sequence of Orbus sp. IPMB12 (BCRC 80908).</title>
        <authorList>
            <person name="Lo W.-S."/>
            <person name="Chang T.-H."/>
            <person name="Kuo C.-H."/>
        </authorList>
    </citation>
    <scope>NUCLEOTIDE SEQUENCE [LARGE SCALE GENOMIC DNA]</scope>
    <source>
        <strain evidence="6 7">IPMB12</strain>
    </source>
</reference>
<evidence type="ECO:0000256" key="5">
    <source>
        <dbReference type="HAMAP-Rule" id="MF_01874"/>
    </source>
</evidence>
<feature type="transmembrane region" description="Helical" evidence="5">
    <location>
        <begin position="114"/>
        <end position="147"/>
    </location>
</feature>
<dbReference type="AlphaFoldDB" id="A0A6G9ICG8"/>
<proteinExistence type="inferred from homology"/>
<feature type="transmembrane region" description="Helical" evidence="5">
    <location>
        <begin position="6"/>
        <end position="36"/>
    </location>
</feature>
<dbReference type="HAMAP" id="MF_01874">
    <property type="entry name" value="UPF0756"/>
    <property type="match status" value="1"/>
</dbReference>
<dbReference type="RefSeq" id="WP_166917196.1">
    <property type="nucleotide sequence ID" value="NZ_CP050253.1"/>
</dbReference>
<evidence type="ECO:0000256" key="4">
    <source>
        <dbReference type="ARBA" id="ARBA00023136"/>
    </source>
</evidence>
<dbReference type="PANTHER" id="PTHR38452">
    <property type="entry name" value="UPF0756 MEMBRANE PROTEIN YEAL"/>
    <property type="match status" value="1"/>
</dbReference>
<keyword evidence="3 5" id="KW-1133">Transmembrane helix</keyword>
<evidence type="ECO:0000256" key="3">
    <source>
        <dbReference type="ARBA" id="ARBA00022989"/>
    </source>
</evidence>
<gene>
    <name evidence="6" type="ORF">IPMB12_09695</name>
</gene>
<feature type="transmembrane region" description="Helical" evidence="5">
    <location>
        <begin position="48"/>
        <end position="70"/>
    </location>
</feature>
<evidence type="ECO:0000313" key="7">
    <source>
        <dbReference type="Proteomes" id="UP000501168"/>
    </source>
</evidence>
<dbReference type="Pfam" id="PF04284">
    <property type="entry name" value="DUF441"/>
    <property type="match status" value="1"/>
</dbReference>
<comment type="subcellular location">
    <subcellularLocation>
        <location evidence="5">Cell membrane</location>
        <topology evidence="5">Multi-pass membrane protein</topology>
    </subcellularLocation>
</comment>